<evidence type="ECO:0000313" key="3">
    <source>
        <dbReference type="Proteomes" id="UP000290218"/>
    </source>
</evidence>
<sequence>MRRLLLRLAALPFIAAGVLDAQSGADLPATEPIFELPKLTVNEPADLPELERWHHTRLDSFEILACGNERDIKRLLVDFQKFRQAVKLVWPAPIKPLAASTLVLCGEKGRYDAFIPNSLKNADAPLPSLFLRNREQIAIVVDLETTRMSILDPMATLNAASSAAEYEVDHYRQLYREYIHYLLSQSEARIPAWLKEGLAQIIMDVELNDRRLIYGKIDTFKGDVSGVSPLEPGEDADAAAPTAVVGERPFNAVLQFRRLMPLDEFFAVSEDSEIARTPLGNNLWAKQAYAFVHYCMFGANLRHKEALVTFVGRLVQEPLSEELFKECFKTGYKGMVEELNGYLRHTRHKYQQYNLQAGDRLTTADIELTVASATQVGLIKGDTLQLAGHPEAAYTEYRNTYRRGSREPALLAGLSATVPNPEMAAKFADEAIKAGVTRPSAFVRQARNRLAAFRADPGPDGKLTQQQLAAVLGPLFKARSLPPPIPELYETIAEAWAASSIAPKPEHLAVLDEGVRRFPRNSALLHQTALLYHRIGAADTAAAIARLGLRFAADEATKAQFNSLLSLLPAGAGLK</sequence>
<dbReference type="RefSeq" id="WP_129047922.1">
    <property type="nucleotide sequence ID" value="NZ_SDHX01000001.1"/>
</dbReference>
<accession>A0A4Q1CBS9</accession>
<comment type="caution">
    <text evidence="2">The sequence shown here is derived from an EMBL/GenBank/DDBJ whole genome shotgun (WGS) entry which is preliminary data.</text>
</comment>
<feature type="signal peptide" evidence="1">
    <location>
        <begin position="1"/>
        <end position="21"/>
    </location>
</feature>
<evidence type="ECO:0000313" key="2">
    <source>
        <dbReference type="EMBL" id="RXK56554.1"/>
    </source>
</evidence>
<evidence type="ECO:0008006" key="4">
    <source>
        <dbReference type="Google" id="ProtNLM"/>
    </source>
</evidence>
<reference evidence="2 3" key="1">
    <citation type="submission" date="2019-01" db="EMBL/GenBank/DDBJ databases">
        <title>Lacunisphaera sp. strain TWA-58.</title>
        <authorList>
            <person name="Chen W.-M."/>
        </authorList>
    </citation>
    <scope>NUCLEOTIDE SEQUENCE [LARGE SCALE GENOMIC DNA]</scope>
    <source>
        <strain evidence="2 3">TWA-58</strain>
    </source>
</reference>
<organism evidence="2 3">
    <name type="scientific">Oleiharenicola lentus</name>
    <dbReference type="NCBI Taxonomy" id="2508720"/>
    <lineage>
        <taxon>Bacteria</taxon>
        <taxon>Pseudomonadati</taxon>
        <taxon>Verrucomicrobiota</taxon>
        <taxon>Opitutia</taxon>
        <taxon>Opitutales</taxon>
        <taxon>Opitutaceae</taxon>
        <taxon>Oleiharenicola</taxon>
    </lineage>
</organism>
<dbReference type="Proteomes" id="UP000290218">
    <property type="component" value="Unassembled WGS sequence"/>
</dbReference>
<feature type="chain" id="PRO_5020887965" description="DUF1570 domain-containing protein" evidence="1">
    <location>
        <begin position="22"/>
        <end position="575"/>
    </location>
</feature>
<evidence type="ECO:0000256" key="1">
    <source>
        <dbReference type="SAM" id="SignalP"/>
    </source>
</evidence>
<dbReference type="OrthoDB" id="183703at2"/>
<keyword evidence="1" id="KW-0732">Signal</keyword>
<gene>
    <name evidence="2" type="ORF">ESB00_12010</name>
</gene>
<dbReference type="EMBL" id="SDHX01000001">
    <property type="protein sequence ID" value="RXK56554.1"/>
    <property type="molecule type" value="Genomic_DNA"/>
</dbReference>
<name>A0A4Q1CBS9_9BACT</name>
<proteinExistence type="predicted"/>
<protein>
    <recommendedName>
        <fullName evidence="4">DUF1570 domain-containing protein</fullName>
    </recommendedName>
</protein>
<keyword evidence="3" id="KW-1185">Reference proteome</keyword>
<dbReference type="AlphaFoldDB" id="A0A4Q1CBS9"/>